<dbReference type="Proteomes" id="UP000280501">
    <property type="component" value="Unassembled WGS sequence"/>
</dbReference>
<feature type="compositionally biased region" description="Basic and acidic residues" evidence="1">
    <location>
        <begin position="104"/>
        <end position="123"/>
    </location>
</feature>
<feature type="compositionally biased region" description="Basic and acidic residues" evidence="1">
    <location>
        <begin position="26"/>
        <end position="37"/>
    </location>
</feature>
<feature type="region of interest" description="Disordered" evidence="1">
    <location>
        <begin position="99"/>
        <end position="123"/>
    </location>
</feature>
<protein>
    <submittedName>
        <fullName evidence="2">Uncharacterized protein</fullName>
    </submittedName>
</protein>
<name>A0A3N4YJF0_9MICO</name>
<sequence>MVDGALDGIASVVLLSLVGRAGTDRSGIDRLHSDGRGARPSCRTTGGCRRPLRGGNSLRHAVPGHAVLRRVLDEAHGDARIVPMRGNGDGTRAAARVVPGDAYGEVRRGRDNNRHERNTRQVP</sequence>
<feature type="region of interest" description="Disordered" evidence="1">
    <location>
        <begin position="26"/>
        <end position="58"/>
    </location>
</feature>
<evidence type="ECO:0000256" key="1">
    <source>
        <dbReference type="SAM" id="MobiDB-lite"/>
    </source>
</evidence>
<evidence type="ECO:0000313" key="3">
    <source>
        <dbReference type="Proteomes" id="UP000280501"/>
    </source>
</evidence>
<evidence type="ECO:0000313" key="2">
    <source>
        <dbReference type="EMBL" id="RPF19536.1"/>
    </source>
</evidence>
<organism evidence="2 3">
    <name type="scientific">Myceligenerans xiligouense</name>
    <dbReference type="NCBI Taxonomy" id="253184"/>
    <lineage>
        <taxon>Bacteria</taxon>
        <taxon>Bacillati</taxon>
        <taxon>Actinomycetota</taxon>
        <taxon>Actinomycetes</taxon>
        <taxon>Micrococcales</taxon>
        <taxon>Promicromonosporaceae</taxon>
        <taxon>Myceligenerans</taxon>
    </lineage>
</organism>
<dbReference type="AlphaFoldDB" id="A0A3N4YJF0"/>
<dbReference type="EMBL" id="RKQZ01000001">
    <property type="protein sequence ID" value="RPF19536.1"/>
    <property type="molecule type" value="Genomic_DNA"/>
</dbReference>
<comment type="caution">
    <text evidence="2">The sequence shown here is derived from an EMBL/GenBank/DDBJ whole genome shotgun (WGS) entry which is preliminary data.</text>
</comment>
<gene>
    <name evidence="2" type="ORF">EDD34_0086</name>
</gene>
<keyword evidence="3" id="KW-1185">Reference proteome</keyword>
<reference evidence="2 3" key="1">
    <citation type="submission" date="2018-11" db="EMBL/GenBank/DDBJ databases">
        <title>Sequencing the genomes of 1000 actinobacteria strains.</title>
        <authorList>
            <person name="Klenk H.-P."/>
        </authorList>
    </citation>
    <scope>NUCLEOTIDE SEQUENCE [LARGE SCALE GENOMIC DNA]</scope>
    <source>
        <strain evidence="2 3">DSM 15700</strain>
    </source>
</reference>
<proteinExistence type="predicted"/>
<accession>A0A3N4YJF0</accession>